<dbReference type="EMBL" id="SRSD01000008">
    <property type="protein sequence ID" value="KAA0889722.1"/>
    <property type="molecule type" value="Genomic_DNA"/>
</dbReference>
<evidence type="ECO:0000256" key="5">
    <source>
        <dbReference type="ARBA" id="ARBA00022985"/>
    </source>
</evidence>
<evidence type="ECO:0000256" key="2">
    <source>
        <dbReference type="ARBA" id="ARBA00022676"/>
    </source>
</evidence>
<dbReference type="GO" id="GO:0005886">
    <property type="term" value="C:plasma membrane"/>
    <property type="evidence" value="ECO:0007669"/>
    <property type="project" value="TreeGrafter"/>
</dbReference>
<dbReference type="Pfam" id="PF00535">
    <property type="entry name" value="Glycos_transf_2"/>
    <property type="match status" value="1"/>
</dbReference>
<reference evidence="10 11" key="1">
    <citation type="submission" date="2019-04" db="EMBL/GenBank/DDBJ databases">
        <title>Geobacter ruber sp. nov., ferric-reducing bacteria isolated from paddy soil.</title>
        <authorList>
            <person name="Xu Z."/>
            <person name="Masuda Y."/>
            <person name="Itoh H."/>
            <person name="Senoo K."/>
        </authorList>
    </citation>
    <scope>NUCLEOTIDE SEQUENCE [LARGE SCALE GENOMIC DNA]</scope>
    <source>
        <strain evidence="10 11">Red88</strain>
    </source>
</reference>
<keyword evidence="6 8" id="KW-1133">Transmembrane helix</keyword>
<dbReference type="AlphaFoldDB" id="A0A5A9X925"/>
<dbReference type="RefSeq" id="WP_149308233.1">
    <property type="nucleotide sequence ID" value="NZ_SRSD01000008.1"/>
</dbReference>
<dbReference type="InterPro" id="IPR001173">
    <property type="entry name" value="Glyco_trans_2-like"/>
</dbReference>
<keyword evidence="5" id="KW-0448">Lipopolysaccharide biosynthesis</keyword>
<comment type="caution">
    <text evidence="10">The sequence shown here is derived from an EMBL/GenBank/DDBJ whole genome shotgun (WGS) entry which is preliminary data.</text>
</comment>
<dbReference type="PANTHER" id="PTHR48090:SF3">
    <property type="entry name" value="UNDECAPRENYL-PHOSPHATE 4-DEOXY-4-FORMAMIDO-L-ARABINOSE TRANSFERASE"/>
    <property type="match status" value="1"/>
</dbReference>
<keyword evidence="1" id="KW-1003">Cell membrane</keyword>
<proteinExistence type="predicted"/>
<accession>A0A5A9X925</accession>
<evidence type="ECO:0000256" key="8">
    <source>
        <dbReference type="SAM" id="Phobius"/>
    </source>
</evidence>
<dbReference type="GO" id="GO:0009103">
    <property type="term" value="P:lipopolysaccharide biosynthetic process"/>
    <property type="evidence" value="ECO:0007669"/>
    <property type="project" value="UniProtKB-KW"/>
</dbReference>
<gene>
    <name evidence="10" type="ORF">ET418_13175</name>
</gene>
<dbReference type="Proteomes" id="UP000324298">
    <property type="component" value="Unassembled WGS sequence"/>
</dbReference>
<keyword evidence="4 8" id="KW-0812">Transmembrane</keyword>
<name>A0A5A9X925_9BACT</name>
<evidence type="ECO:0000256" key="7">
    <source>
        <dbReference type="ARBA" id="ARBA00023136"/>
    </source>
</evidence>
<feature type="transmembrane region" description="Helical" evidence="8">
    <location>
        <begin position="237"/>
        <end position="258"/>
    </location>
</feature>
<organism evidence="10 11">
    <name type="scientific">Oryzomonas rubra</name>
    <dbReference type="NCBI Taxonomy" id="2509454"/>
    <lineage>
        <taxon>Bacteria</taxon>
        <taxon>Pseudomonadati</taxon>
        <taxon>Thermodesulfobacteriota</taxon>
        <taxon>Desulfuromonadia</taxon>
        <taxon>Geobacterales</taxon>
        <taxon>Geobacteraceae</taxon>
        <taxon>Oryzomonas</taxon>
    </lineage>
</organism>
<dbReference type="PANTHER" id="PTHR48090">
    <property type="entry name" value="UNDECAPRENYL-PHOSPHATE 4-DEOXY-4-FORMAMIDO-L-ARABINOSE TRANSFERASE-RELATED"/>
    <property type="match status" value="1"/>
</dbReference>
<evidence type="ECO:0000313" key="10">
    <source>
        <dbReference type="EMBL" id="KAA0889722.1"/>
    </source>
</evidence>
<dbReference type="SUPFAM" id="SSF53448">
    <property type="entry name" value="Nucleotide-diphospho-sugar transferases"/>
    <property type="match status" value="1"/>
</dbReference>
<dbReference type="GO" id="GO:0099621">
    <property type="term" value="F:undecaprenyl-phosphate 4-deoxy-4-formamido-L-arabinose transferase activity"/>
    <property type="evidence" value="ECO:0007669"/>
    <property type="project" value="TreeGrafter"/>
</dbReference>
<keyword evidence="7 8" id="KW-0472">Membrane</keyword>
<feature type="transmembrane region" description="Helical" evidence="8">
    <location>
        <begin position="270"/>
        <end position="295"/>
    </location>
</feature>
<keyword evidence="3 10" id="KW-0808">Transferase</keyword>
<evidence type="ECO:0000256" key="4">
    <source>
        <dbReference type="ARBA" id="ARBA00022692"/>
    </source>
</evidence>
<evidence type="ECO:0000256" key="1">
    <source>
        <dbReference type="ARBA" id="ARBA00022475"/>
    </source>
</evidence>
<dbReference type="InterPro" id="IPR050256">
    <property type="entry name" value="Glycosyltransferase_2"/>
</dbReference>
<dbReference type="InterPro" id="IPR029044">
    <property type="entry name" value="Nucleotide-diphossugar_trans"/>
</dbReference>
<keyword evidence="2" id="KW-0328">Glycosyltransferase</keyword>
<sequence>MDNDTIRTEQPYLSIVVPVYNEEGNLGPLMERLYPAVQGIGRPFEILFTNDGSRDRSLEILRRMVQQYPGVKVIEFNGNFGQHMAILAAFEMSRGEIVITLDADLQNPPEEIPRLVAEIEKGHDVVGTIRQKRQDSFFRKFASRIVNITTNRITGMQMQDYGCMLRAYHRYVVDNINRCRESTTFIPALAQTFASNPTEIQVGHAERVEGESKYSFYSLIRLNFDLMTGFSVVPLQIFALFGISTALFSLVFALFLLVRRFIVGAEVEGVFTLFAILFFFVGIIIFGIGIVGEYVGRIYQEVRKRPRYVVRQTYGFEE</sequence>
<dbReference type="Gene3D" id="3.90.550.10">
    <property type="entry name" value="Spore Coat Polysaccharide Biosynthesis Protein SpsA, Chain A"/>
    <property type="match status" value="1"/>
</dbReference>
<feature type="domain" description="Glycosyltransferase 2-like" evidence="9">
    <location>
        <begin position="14"/>
        <end position="174"/>
    </location>
</feature>
<protein>
    <submittedName>
        <fullName evidence="10">Glycosyltransferase</fullName>
    </submittedName>
</protein>
<evidence type="ECO:0000256" key="3">
    <source>
        <dbReference type="ARBA" id="ARBA00022679"/>
    </source>
</evidence>
<dbReference type="CDD" id="cd04187">
    <property type="entry name" value="DPM1_like_bac"/>
    <property type="match status" value="1"/>
</dbReference>
<evidence type="ECO:0000313" key="11">
    <source>
        <dbReference type="Proteomes" id="UP000324298"/>
    </source>
</evidence>
<dbReference type="OrthoDB" id="9802649at2"/>
<evidence type="ECO:0000259" key="9">
    <source>
        <dbReference type="Pfam" id="PF00535"/>
    </source>
</evidence>
<keyword evidence="11" id="KW-1185">Reference proteome</keyword>
<evidence type="ECO:0000256" key="6">
    <source>
        <dbReference type="ARBA" id="ARBA00022989"/>
    </source>
</evidence>